<gene>
    <name evidence="5" type="primary">ytfP</name>
    <name evidence="5" type="ORF">GCM10007100_17210</name>
</gene>
<dbReference type="RefSeq" id="WP_189569524.1">
    <property type="nucleotide sequence ID" value="NZ_BMXI01000006.1"/>
</dbReference>
<keyword evidence="6" id="KW-1185">Reference proteome</keyword>
<feature type="domain" description="Gamma-glutamylcyclotransferase AIG2-like" evidence="4">
    <location>
        <begin position="5"/>
        <end position="122"/>
    </location>
</feature>
<feature type="active site" description="Proton acceptor" evidence="2">
    <location>
        <position position="72"/>
    </location>
</feature>
<dbReference type="PANTHER" id="PTHR12510:SF4">
    <property type="entry name" value="GAMMA-GLUTAMYLAMINECYCLOTRANSFERASE"/>
    <property type="match status" value="1"/>
</dbReference>
<comment type="caution">
    <text evidence="5">The sequence shown here is derived from an EMBL/GenBank/DDBJ whole genome shotgun (WGS) entry which is preliminary data.</text>
</comment>
<dbReference type="InterPro" id="IPR039126">
    <property type="entry name" value="GGACT"/>
</dbReference>
<protein>
    <recommendedName>
        <fullName evidence="3">Gamma-glutamylcyclotransferase family protein</fullName>
    </recommendedName>
</protein>
<reference evidence="5" key="2">
    <citation type="submission" date="2020-09" db="EMBL/GenBank/DDBJ databases">
        <authorList>
            <person name="Sun Q."/>
            <person name="Kim S."/>
        </authorList>
    </citation>
    <scope>NUCLEOTIDE SEQUENCE</scope>
    <source>
        <strain evidence="5">KCTC 12988</strain>
    </source>
</reference>
<evidence type="ECO:0000256" key="1">
    <source>
        <dbReference type="ARBA" id="ARBA00008861"/>
    </source>
</evidence>
<dbReference type="GO" id="GO:0061929">
    <property type="term" value="F:gamma-glutamylaminecyclotransferase activity"/>
    <property type="evidence" value="ECO:0007669"/>
    <property type="project" value="InterPro"/>
</dbReference>
<dbReference type="EMBL" id="BMXI01000006">
    <property type="protein sequence ID" value="GHC51528.1"/>
    <property type="molecule type" value="Genomic_DNA"/>
</dbReference>
<evidence type="ECO:0000256" key="3">
    <source>
        <dbReference type="RuleBase" id="RU367036"/>
    </source>
</evidence>
<dbReference type="PANTHER" id="PTHR12510">
    <property type="entry name" value="TROPONIN C-AKIN-1 PROTEIN"/>
    <property type="match status" value="1"/>
</dbReference>
<evidence type="ECO:0000313" key="5">
    <source>
        <dbReference type="EMBL" id="GHC51528.1"/>
    </source>
</evidence>
<dbReference type="InterPro" id="IPR036568">
    <property type="entry name" value="GGCT-like_sf"/>
</dbReference>
<dbReference type="InterPro" id="IPR009288">
    <property type="entry name" value="AIG2-like_dom"/>
</dbReference>
<proteinExistence type="inferred from homology"/>
<dbReference type="SUPFAM" id="SSF110857">
    <property type="entry name" value="Gamma-glutamyl cyclotransferase-like"/>
    <property type="match status" value="1"/>
</dbReference>
<evidence type="ECO:0000256" key="2">
    <source>
        <dbReference type="PIRSR" id="PIRSR639126-1"/>
    </source>
</evidence>
<dbReference type="GO" id="GO:0005829">
    <property type="term" value="C:cytosol"/>
    <property type="evidence" value="ECO:0007669"/>
    <property type="project" value="TreeGrafter"/>
</dbReference>
<dbReference type="CDD" id="cd06661">
    <property type="entry name" value="GGCT_like"/>
    <property type="match status" value="1"/>
</dbReference>
<dbReference type="AlphaFoldDB" id="A0A918TK64"/>
<accession>A0A918TK64</accession>
<reference evidence="5" key="1">
    <citation type="journal article" date="2014" name="Int. J. Syst. Evol. Microbiol.">
        <title>Complete genome sequence of Corynebacterium casei LMG S-19264T (=DSM 44701T), isolated from a smear-ripened cheese.</title>
        <authorList>
            <consortium name="US DOE Joint Genome Institute (JGI-PGF)"/>
            <person name="Walter F."/>
            <person name="Albersmeier A."/>
            <person name="Kalinowski J."/>
            <person name="Ruckert C."/>
        </authorList>
    </citation>
    <scope>NUCLEOTIDE SEQUENCE</scope>
    <source>
        <strain evidence="5">KCTC 12988</strain>
    </source>
</reference>
<organism evidence="5 6">
    <name type="scientific">Roseibacillus persicicus</name>
    <dbReference type="NCBI Taxonomy" id="454148"/>
    <lineage>
        <taxon>Bacteria</taxon>
        <taxon>Pseudomonadati</taxon>
        <taxon>Verrucomicrobiota</taxon>
        <taxon>Verrucomicrobiia</taxon>
        <taxon>Verrucomicrobiales</taxon>
        <taxon>Verrucomicrobiaceae</taxon>
        <taxon>Roseibacillus</taxon>
    </lineage>
</organism>
<comment type="similarity">
    <text evidence="1 3">Belongs to the gamma-glutamylcyclotransferase family.</text>
</comment>
<dbReference type="Proteomes" id="UP000644507">
    <property type="component" value="Unassembled WGS sequence"/>
</dbReference>
<dbReference type="Gene3D" id="3.10.490.10">
    <property type="entry name" value="Gamma-glutamyl cyclotransferase-like"/>
    <property type="match status" value="1"/>
</dbReference>
<evidence type="ECO:0000259" key="4">
    <source>
        <dbReference type="Pfam" id="PF06094"/>
    </source>
</evidence>
<sequence>MKVPVFVYGALRQGASNAWRMERASFVGKATGAGTLVKVDWYPGLVLGGDALVQGEVYQVDEQTLRELDEFEGIGVEDTRNDEYRRVEATVRLDDGTLLSCQIYEWQLGVEAYEVVANGDWLTVAASR</sequence>
<evidence type="ECO:0000313" key="6">
    <source>
        <dbReference type="Proteomes" id="UP000644507"/>
    </source>
</evidence>
<dbReference type="InterPro" id="IPR013024">
    <property type="entry name" value="GGCT-like"/>
</dbReference>
<dbReference type="Pfam" id="PF06094">
    <property type="entry name" value="GGACT"/>
    <property type="match status" value="1"/>
</dbReference>
<name>A0A918TK64_9BACT</name>